<dbReference type="PROSITE" id="PS51450">
    <property type="entry name" value="LRR"/>
    <property type="match status" value="1"/>
</dbReference>
<evidence type="ECO:0000256" key="1">
    <source>
        <dbReference type="ARBA" id="ARBA00022614"/>
    </source>
</evidence>
<organism evidence="3 4">
    <name type="scientific">Gossypium barbadense</name>
    <name type="common">Sea Island cotton</name>
    <name type="synonym">Hibiscus barbadensis</name>
    <dbReference type="NCBI Taxonomy" id="3634"/>
    <lineage>
        <taxon>Eukaryota</taxon>
        <taxon>Viridiplantae</taxon>
        <taxon>Streptophyta</taxon>
        <taxon>Embryophyta</taxon>
        <taxon>Tracheophyta</taxon>
        <taxon>Spermatophyta</taxon>
        <taxon>Magnoliopsida</taxon>
        <taxon>eudicotyledons</taxon>
        <taxon>Gunneridae</taxon>
        <taxon>Pentapetalae</taxon>
        <taxon>rosids</taxon>
        <taxon>malvids</taxon>
        <taxon>Malvales</taxon>
        <taxon>Malvaceae</taxon>
        <taxon>Malvoideae</taxon>
        <taxon>Gossypium</taxon>
    </lineage>
</organism>
<gene>
    <name evidence="3" type="ORF">GOBAR_AA12346</name>
</gene>
<keyword evidence="1" id="KW-0433">Leucine-rich repeat</keyword>
<dbReference type="InterPro" id="IPR003591">
    <property type="entry name" value="Leu-rich_rpt_typical-subtyp"/>
</dbReference>
<evidence type="ECO:0000313" key="4">
    <source>
        <dbReference type="Proteomes" id="UP000239757"/>
    </source>
</evidence>
<dbReference type="InterPro" id="IPR032675">
    <property type="entry name" value="LRR_dom_sf"/>
</dbReference>
<dbReference type="Proteomes" id="UP000239757">
    <property type="component" value="Unassembled WGS sequence"/>
</dbReference>
<dbReference type="EMBL" id="KZ664029">
    <property type="protein sequence ID" value="PPS08304.1"/>
    <property type="molecule type" value="Genomic_DNA"/>
</dbReference>
<dbReference type="AlphaFoldDB" id="A0A2P5XY80"/>
<evidence type="ECO:0000256" key="2">
    <source>
        <dbReference type="ARBA" id="ARBA00022737"/>
    </source>
</evidence>
<protein>
    <recommendedName>
        <fullName evidence="5">NB-ARC domain-containing protein</fullName>
    </recommendedName>
</protein>
<keyword evidence="2" id="KW-0677">Repeat</keyword>
<dbReference type="SMART" id="SM00369">
    <property type="entry name" value="LRR_TYP"/>
    <property type="match status" value="3"/>
</dbReference>
<reference evidence="3 4" key="1">
    <citation type="submission" date="2015-01" db="EMBL/GenBank/DDBJ databases">
        <title>Genome of allotetraploid Gossypium barbadense reveals genomic plasticity and fiber elongation in cotton evolution.</title>
        <authorList>
            <person name="Chen X."/>
            <person name="Liu X."/>
            <person name="Zhao B."/>
            <person name="Zheng H."/>
            <person name="Hu Y."/>
            <person name="Lu G."/>
            <person name="Yang C."/>
            <person name="Chen J."/>
            <person name="Shan C."/>
            <person name="Zhang L."/>
            <person name="Zhou Y."/>
            <person name="Wang L."/>
            <person name="Guo W."/>
            <person name="Bai Y."/>
            <person name="Ruan J."/>
            <person name="Shangguan X."/>
            <person name="Mao Y."/>
            <person name="Jiang J."/>
            <person name="Zhu Y."/>
            <person name="Lei J."/>
            <person name="Kang H."/>
            <person name="Chen S."/>
            <person name="He X."/>
            <person name="Wang R."/>
            <person name="Wang Y."/>
            <person name="Chen J."/>
            <person name="Wang L."/>
            <person name="Yu S."/>
            <person name="Wang B."/>
            <person name="Wei J."/>
            <person name="Song S."/>
            <person name="Lu X."/>
            <person name="Gao Z."/>
            <person name="Gu W."/>
            <person name="Deng X."/>
            <person name="Ma D."/>
            <person name="Wang S."/>
            <person name="Liang W."/>
            <person name="Fang L."/>
            <person name="Cai C."/>
            <person name="Zhu X."/>
            <person name="Zhou B."/>
            <person name="Zhang Y."/>
            <person name="Chen Z."/>
            <person name="Xu S."/>
            <person name="Zhu R."/>
            <person name="Wang S."/>
            <person name="Zhang T."/>
            <person name="Zhao G."/>
        </authorList>
    </citation>
    <scope>NUCLEOTIDE SEQUENCE [LARGE SCALE GENOMIC DNA]</scope>
    <source>
        <strain evidence="4">cv. Xinhai21</strain>
        <tissue evidence="3">Leaf</tissue>
    </source>
</reference>
<dbReference type="PANTHER" id="PTHR47186:SF39">
    <property type="entry name" value="NBS-LRR RESISTANCE PROTEIN ISOFORM 1"/>
    <property type="match status" value="1"/>
</dbReference>
<dbReference type="InterPro" id="IPR001611">
    <property type="entry name" value="Leu-rich_rpt"/>
</dbReference>
<proteinExistence type="predicted"/>
<dbReference type="PANTHER" id="PTHR47186">
    <property type="entry name" value="LEUCINE-RICH REPEAT-CONTAINING PROTEIN 57"/>
    <property type="match status" value="1"/>
</dbReference>
<sequence length="214" mass="25071">MHDVLRDMPLHITRKRLIVKAYMLLKELPNKEEWIEDLEKVSLMRNFISIILQTMKFPKFPKLTTLFLSCNSLKEIPKSFFGHFPNLKILDLSGNPFKSLPNSISSLEKLDALLLNSCRKLESISLVFKLQALKKLNLENTRVEEILQGLEMLVILRYLNLRFIECLKEIPTGLLSKLCRLRYLVTHSMLKNTEEMKELNKLEVFEGWFCNMGN</sequence>
<dbReference type="OrthoDB" id="937436at2759"/>
<name>A0A2P5XY80_GOSBA</name>
<dbReference type="Gene3D" id="3.80.10.10">
    <property type="entry name" value="Ribonuclease Inhibitor"/>
    <property type="match status" value="1"/>
</dbReference>
<dbReference type="SUPFAM" id="SSF52058">
    <property type="entry name" value="L domain-like"/>
    <property type="match status" value="1"/>
</dbReference>
<evidence type="ECO:0000313" key="3">
    <source>
        <dbReference type="EMBL" id="PPS08304.1"/>
    </source>
</evidence>
<evidence type="ECO:0008006" key="5">
    <source>
        <dbReference type="Google" id="ProtNLM"/>
    </source>
</evidence>
<accession>A0A2P5XY80</accession>
<dbReference type="Pfam" id="PF13855">
    <property type="entry name" value="LRR_8"/>
    <property type="match status" value="1"/>
</dbReference>